<gene>
    <name evidence="1" type="primary">P0498C03.44</name>
</gene>
<dbReference type="Proteomes" id="UP000000763">
    <property type="component" value="Chromosome 6"/>
</dbReference>
<proteinExistence type="predicted"/>
<reference evidence="2" key="1">
    <citation type="journal article" date="2005" name="Nature">
        <title>The map-based sequence of the rice genome.</title>
        <authorList>
            <consortium name="International rice genome sequencing project (IRGSP)"/>
            <person name="Matsumoto T."/>
            <person name="Wu J."/>
            <person name="Kanamori H."/>
            <person name="Katayose Y."/>
            <person name="Fujisawa M."/>
            <person name="Namiki N."/>
            <person name="Mizuno H."/>
            <person name="Yamamoto K."/>
            <person name="Antonio B.A."/>
            <person name="Baba T."/>
            <person name="Sakata K."/>
            <person name="Nagamura Y."/>
            <person name="Aoki H."/>
            <person name="Arikawa K."/>
            <person name="Arita K."/>
            <person name="Bito T."/>
            <person name="Chiden Y."/>
            <person name="Fujitsuka N."/>
            <person name="Fukunaka R."/>
            <person name="Hamada M."/>
            <person name="Harada C."/>
            <person name="Hayashi A."/>
            <person name="Hijishita S."/>
            <person name="Honda M."/>
            <person name="Hosokawa S."/>
            <person name="Ichikawa Y."/>
            <person name="Idonuma A."/>
            <person name="Iijima M."/>
            <person name="Ikeda M."/>
            <person name="Ikeno M."/>
            <person name="Ito K."/>
            <person name="Ito S."/>
            <person name="Ito T."/>
            <person name="Ito Y."/>
            <person name="Ito Y."/>
            <person name="Iwabuchi A."/>
            <person name="Kamiya K."/>
            <person name="Karasawa W."/>
            <person name="Kurita K."/>
            <person name="Katagiri S."/>
            <person name="Kikuta A."/>
            <person name="Kobayashi H."/>
            <person name="Kobayashi N."/>
            <person name="Machita K."/>
            <person name="Maehara T."/>
            <person name="Masukawa M."/>
            <person name="Mizubayashi T."/>
            <person name="Mukai Y."/>
            <person name="Nagasaki H."/>
            <person name="Nagata Y."/>
            <person name="Naito S."/>
            <person name="Nakashima M."/>
            <person name="Nakama Y."/>
            <person name="Nakamichi Y."/>
            <person name="Nakamura M."/>
            <person name="Meguro A."/>
            <person name="Negishi M."/>
            <person name="Ohta I."/>
            <person name="Ohta T."/>
            <person name="Okamoto M."/>
            <person name="Ono N."/>
            <person name="Saji S."/>
            <person name="Sakaguchi M."/>
            <person name="Sakai K."/>
            <person name="Shibata M."/>
            <person name="Shimokawa T."/>
            <person name="Song J."/>
            <person name="Takazaki Y."/>
            <person name="Terasawa K."/>
            <person name="Tsugane M."/>
            <person name="Tsuji K."/>
            <person name="Ueda S."/>
            <person name="Waki K."/>
            <person name="Yamagata H."/>
            <person name="Yamamoto M."/>
            <person name="Yamamoto S."/>
            <person name="Yamane H."/>
            <person name="Yoshiki S."/>
            <person name="Yoshihara R."/>
            <person name="Yukawa K."/>
            <person name="Zhong H."/>
            <person name="Yano M."/>
            <person name="Yuan Q."/>
            <person name="Ouyang S."/>
            <person name="Liu J."/>
            <person name="Jones K.M."/>
            <person name="Gansberger K."/>
            <person name="Moffat K."/>
            <person name="Hill J."/>
            <person name="Bera J."/>
            <person name="Fadrosh D."/>
            <person name="Jin S."/>
            <person name="Johri S."/>
            <person name="Kim M."/>
            <person name="Overton L."/>
            <person name="Reardon M."/>
            <person name="Tsitrin T."/>
            <person name="Vuong H."/>
            <person name="Weaver B."/>
            <person name="Ciecko A."/>
            <person name="Tallon L."/>
            <person name="Jackson J."/>
            <person name="Pai G."/>
            <person name="Aken S.V."/>
            <person name="Utterback T."/>
            <person name="Reidmuller S."/>
            <person name="Feldblyum T."/>
            <person name="Hsiao J."/>
            <person name="Zismann V."/>
            <person name="Iobst S."/>
            <person name="de Vazeille A.R."/>
            <person name="Buell C.R."/>
            <person name="Ying K."/>
            <person name="Li Y."/>
            <person name="Lu T."/>
            <person name="Huang Y."/>
            <person name="Zhao Q."/>
            <person name="Feng Q."/>
            <person name="Zhang L."/>
            <person name="Zhu J."/>
            <person name="Weng Q."/>
            <person name="Mu J."/>
            <person name="Lu Y."/>
            <person name="Fan D."/>
            <person name="Liu Y."/>
            <person name="Guan J."/>
            <person name="Zhang Y."/>
            <person name="Yu S."/>
            <person name="Liu X."/>
            <person name="Zhang Y."/>
            <person name="Hong G."/>
            <person name="Han B."/>
            <person name="Choisne N."/>
            <person name="Demange N."/>
            <person name="Orjeda G."/>
            <person name="Samain S."/>
            <person name="Cattolico L."/>
            <person name="Pelletier E."/>
            <person name="Couloux A."/>
            <person name="Segurens B."/>
            <person name="Wincker P."/>
            <person name="D'Hont A."/>
            <person name="Scarpelli C."/>
            <person name="Weissenbach J."/>
            <person name="Salanoubat M."/>
            <person name="Quetier F."/>
            <person name="Yu Y."/>
            <person name="Kim H.R."/>
            <person name="Rambo T."/>
            <person name="Currie J."/>
            <person name="Collura K."/>
            <person name="Luo M."/>
            <person name="Yang T."/>
            <person name="Ammiraju J.S.S."/>
            <person name="Engler F."/>
            <person name="Soderlund C."/>
            <person name="Wing R.A."/>
            <person name="Palmer L.E."/>
            <person name="de la Bastide M."/>
            <person name="Spiegel L."/>
            <person name="Nascimento L."/>
            <person name="Zutavern T."/>
            <person name="O'Shaughnessy A."/>
            <person name="Dike S."/>
            <person name="Dedhia N."/>
            <person name="Preston R."/>
            <person name="Balija V."/>
            <person name="McCombie W.R."/>
            <person name="Chow T."/>
            <person name="Chen H."/>
            <person name="Chung M."/>
            <person name="Chen C."/>
            <person name="Shaw J."/>
            <person name="Wu H."/>
            <person name="Hsiao K."/>
            <person name="Chao Y."/>
            <person name="Chu M."/>
            <person name="Cheng C."/>
            <person name="Hour A."/>
            <person name="Lee P."/>
            <person name="Lin S."/>
            <person name="Lin Y."/>
            <person name="Liou J."/>
            <person name="Liu S."/>
            <person name="Hsing Y."/>
            <person name="Raghuvanshi S."/>
            <person name="Mohanty A."/>
            <person name="Bharti A.K."/>
            <person name="Gaur A."/>
            <person name="Gupta V."/>
            <person name="Kumar D."/>
            <person name="Ravi V."/>
            <person name="Vij S."/>
            <person name="Kapur A."/>
            <person name="Khurana P."/>
            <person name="Khurana P."/>
            <person name="Khurana J.P."/>
            <person name="Tyagi A.K."/>
            <person name="Gaikwad K."/>
            <person name="Singh A."/>
            <person name="Dalal V."/>
            <person name="Srivastava S."/>
            <person name="Dixit A."/>
            <person name="Pal A.K."/>
            <person name="Ghazi I.A."/>
            <person name="Yadav M."/>
            <person name="Pandit A."/>
            <person name="Bhargava A."/>
            <person name="Sureshbabu K."/>
            <person name="Batra K."/>
            <person name="Sharma T.R."/>
            <person name="Mohapatra T."/>
            <person name="Singh N.K."/>
            <person name="Messing J."/>
            <person name="Nelson A.B."/>
            <person name="Fuks G."/>
            <person name="Kavchok S."/>
            <person name="Keizer G."/>
            <person name="Linton E."/>
            <person name="Llaca V."/>
            <person name="Song R."/>
            <person name="Tanyolac B."/>
            <person name="Young S."/>
            <person name="Ho-Il K."/>
            <person name="Hahn J.H."/>
            <person name="Sangsakoo G."/>
            <person name="Vanavichit A."/>
            <person name="de Mattos Luiz.A.T."/>
            <person name="Zimmer P.D."/>
            <person name="Malone G."/>
            <person name="Dellagostin O."/>
            <person name="de Oliveira A.C."/>
            <person name="Bevan M."/>
            <person name="Bancroft I."/>
            <person name="Minx P."/>
            <person name="Cordum H."/>
            <person name="Wilson R."/>
            <person name="Cheng Z."/>
            <person name="Jin W."/>
            <person name="Jiang J."/>
            <person name="Leong S.A."/>
            <person name="Iwama H."/>
            <person name="Gojobori T."/>
            <person name="Itoh T."/>
            <person name="Niimura Y."/>
            <person name="Fujii Y."/>
            <person name="Habara T."/>
            <person name="Sakai H."/>
            <person name="Sato Y."/>
            <person name="Wilson G."/>
            <person name="Kumar K."/>
            <person name="McCouch S."/>
            <person name="Juretic N."/>
            <person name="Hoen D."/>
            <person name="Wright S."/>
            <person name="Bruskiewich R."/>
            <person name="Bureau T."/>
            <person name="Miyao A."/>
            <person name="Hirochika H."/>
            <person name="Nishikawa T."/>
            <person name="Kadowaki K."/>
            <person name="Sugiura M."/>
            <person name="Burr B."/>
            <person name="Sasaki T."/>
        </authorList>
    </citation>
    <scope>NUCLEOTIDE SEQUENCE [LARGE SCALE GENOMIC DNA]</scope>
    <source>
        <strain evidence="2">cv. Nipponbare</strain>
    </source>
</reference>
<protein>
    <submittedName>
        <fullName evidence="1">Uncharacterized protein</fullName>
    </submittedName>
</protein>
<dbReference type="AlphaFoldDB" id="Q5VP87"/>
<evidence type="ECO:0000313" key="2">
    <source>
        <dbReference type="Proteomes" id="UP000000763"/>
    </source>
</evidence>
<dbReference type="EMBL" id="AP003724">
    <property type="protein sequence ID" value="BAD68738.1"/>
    <property type="molecule type" value="Genomic_DNA"/>
</dbReference>
<organism evidence="1 2">
    <name type="scientific">Oryza sativa subsp. japonica</name>
    <name type="common">Rice</name>
    <dbReference type="NCBI Taxonomy" id="39947"/>
    <lineage>
        <taxon>Eukaryota</taxon>
        <taxon>Viridiplantae</taxon>
        <taxon>Streptophyta</taxon>
        <taxon>Embryophyta</taxon>
        <taxon>Tracheophyta</taxon>
        <taxon>Spermatophyta</taxon>
        <taxon>Magnoliopsida</taxon>
        <taxon>Liliopsida</taxon>
        <taxon>Poales</taxon>
        <taxon>Poaceae</taxon>
        <taxon>BOP clade</taxon>
        <taxon>Oryzoideae</taxon>
        <taxon>Oryzeae</taxon>
        <taxon>Oryzinae</taxon>
        <taxon>Oryza</taxon>
        <taxon>Oryza sativa</taxon>
    </lineage>
</organism>
<sequence length="61" mass="6936">MSSVGHMMPEKYQAEGHINEELAKGVGWDMYEEQEMVIVVMEGYRDTSDGESDKEPVPAMR</sequence>
<accession>Q5VP87</accession>
<reference evidence="2" key="2">
    <citation type="journal article" date="2008" name="Nucleic Acids Res.">
        <title>The rice annotation project database (RAP-DB): 2008 update.</title>
        <authorList>
            <consortium name="The rice annotation project (RAP)"/>
        </authorList>
    </citation>
    <scope>GENOME REANNOTATION</scope>
    <source>
        <strain evidence="2">cv. Nipponbare</strain>
    </source>
</reference>
<evidence type="ECO:0000313" key="1">
    <source>
        <dbReference type="EMBL" id="BAD68738.1"/>
    </source>
</evidence>
<name>Q5VP87_ORYSJ</name>